<dbReference type="EMBL" id="AORZ01000058">
    <property type="protein sequence ID" value="EME99069.1"/>
    <property type="molecule type" value="Genomic_DNA"/>
</dbReference>
<keyword evidence="3" id="KW-0520">NAD</keyword>
<dbReference type="AlphaFoldDB" id="M3BHL6"/>
<organism evidence="5 6">
    <name type="scientific">Streptomyces mobaraensis (strain ATCC 29032 / DSM 40847 / JCM 4168 / NBRC 13819 / NCIMB 11159 / IPCR 16-22)</name>
    <dbReference type="NCBI Taxonomy" id="1223523"/>
    <lineage>
        <taxon>Bacteria</taxon>
        <taxon>Bacillati</taxon>
        <taxon>Actinomycetota</taxon>
        <taxon>Actinomycetes</taxon>
        <taxon>Kitasatosporales</taxon>
        <taxon>Streptomycetaceae</taxon>
        <taxon>Streptomyces</taxon>
    </lineage>
</organism>
<dbReference type="PRINTS" id="PR00080">
    <property type="entry name" value="SDRFAMILY"/>
</dbReference>
<dbReference type="GO" id="GO:0016491">
    <property type="term" value="F:oxidoreductase activity"/>
    <property type="evidence" value="ECO:0007669"/>
    <property type="project" value="UniProtKB-KW"/>
</dbReference>
<keyword evidence="2" id="KW-0560">Oxidoreductase</keyword>
<name>M3BHL6_STRM1</name>
<dbReference type="PATRIC" id="fig|1223523.3.peg.3727"/>
<evidence type="ECO:0000256" key="2">
    <source>
        <dbReference type="ARBA" id="ARBA00023002"/>
    </source>
</evidence>
<dbReference type="SUPFAM" id="SSF51735">
    <property type="entry name" value="NAD(P)-binding Rossmann-fold domains"/>
    <property type="match status" value="1"/>
</dbReference>
<dbReference type="Gene3D" id="3.40.50.720">
    <property type="entry name" value="NAD(P)-binding Rossmann-like Domain"/>
    <property type="match status" value="1"/>
</dbReference>
<dbReference type="RefSeq" id="WP_004947444.1">
    <property type="nucleotide sequence ID" value="NZ_AORZ01000058.1"/>
</dbReference>
<proteinExistence type="inferred from homology"/>
<evidence type="ECO:0000256" key="1">
    <source>
        <dbReference type="ARBA" id="ARBA00006484"/>
    </source>
</evidence>
<dbReference type="SMART" id="SM00822">
    <property type="entry name" value="PKS_KR"/>
    <property type="match status" value="1"/>
</dbReference>
<dbReference type="CDD" id="cd05233">
    <property type="entry name" value="SDR_c"/>
    <property type="match status" value="1"/>
</dbReference>
<evidence type="ECO:0000313" key="5">
    <source>
        <dbReference type="EMBL" id="EME99069.1"/>
    </source>
</evidence>
<evidence type="ECO:0000259" key="4">
    <source>
        <dbReference type="SMART" id="SM00822"/>
    </source>
</evidence>
<comment type="caution">
    <text evidence="5">The sequence shown here is derived from an EMBL/GenBank/DDBJ whole genome shotgun (WGS) entry which is preliminary data.</text>
</comment>
<dbReference type="PANTHER" id="PTHR24321">
    <property type="entry name" value="DEHYDROGENASES, SHORT CHAIN"/>
    <property type="match status" value="1"/>
</dbReference>
<dbReference type="InterPro" id="IPR036291">
    <property type="entry name" value="NAD(P)-bd_dom_sf"/>
</dbReference>
<evidence type="ECO:0000313" key="6">
    <source>
        <dbReference type="Proteomes" id="UP000011740"/>
    </source>
</evidence>
<dbReference type="PANTHER" id="PTHR24321:SF8">
    <property type="entry name" value="ESTRADIOL 17-BETA-DEHYDROGENASE 8-RELATED"/>
    <property type="match status" value="1"/>
</dbReference>
<dbReference type="PRINTS" id="PR00081">
    <property type="entry name" value="GDHRDH"/>
</dbReference>
<dbReference type="FunFam" id="3.40.50.720:FF:000084">
    <property type="entry name" value="Short-chain dehydrogenase reductase"/>
    <property type="match status" value="1"/>
</dbReference>
<evidence type="ECO:0000256" key="3">
    <source>
        <dbReference type="ARBA" id="ARBA00023027"/>
    </source>
</evidence>
<dbReference type="InterPro" id="IPR057326">
    <property type="entry name" value="KR_dom"/>
</dbReference>
<dbReference type="PROSITE" id="PS00061">
    <property type="entry name" value="ADH_SHORT"/>
    <property type="match status" value="1"/>
</dbReference>
<dbReference type="eggNOG" id="COG1028">
    <property type="taxonomic scope" value="Bacteria"/>
</dbReference>
<dbReference type="Proteomes" id="UP000011740">
    <property type="component" value="Unassembled WGS sequence"/>
</dbReference>
<sequence>MGQSSPSGRTPAVHPTRTPPAAERFAGKVALVTGGGKNIGREAALTFARGGATVVVAGPGRADLEETVRLIEAAGGRGSAVVADVTRAADAAAMVAAAVERHGGLHIAFNNAGIFGTPAPVAEQDEDVWSSVLAVNTTGVWLSMKYEIAHMRAHGGGAIVNSASNIGFHTRRPGLGAYAASKAAVSVLTRTAAREYMGEGVRINAVSPGGTDTPMSFRPGETVGERDARVRAVVPAGRVAETREIAAAVAWLASDEAAFVVGHDLVVDGGASA</sequence>
<reference evidence="5 6" key="1">
    <citation type="journal article" date="2013" name="Genome Announc.">
        <title>Whole-Genome Shotgun Assembly and Analysis of the Genome of Streptomyces mobaraensis DSM 40847, a Strain for Industrial Production of Microbial Transglutaminase.</title>
        <authorList>
            <person name="Yang H."/>
            <person name="He T."/>
            <person name="Wu W."/>
            <person name="Zhu W."/>
            <person name="Lu B."/>
            <person name="Sun W."/>
        </authorList>
    </citation>
    <scope>NUCLEOTIDE SEQUENCE [LARGE SCALE GENOMIC DNA]</scope>
    <source>
        <strain evidence="5 6">DSM 40847</strain>
    </source>
</reference>
<dbReference type="InterPro" id="IPR020904">
    <property type="entry name" value="Sc_DH/Rdtase_CS"/>
</dbReference>
<dbReference type="Pfam" id="PF13561">
    <property type="entry name" value="adh_short_C2"/>
    <property type="match status" value="1"/>
</dbReference>
<comment type="similarity">
    <text evidence="1">Belongs to the short-chain dehydrogenases/reductases (SDR) family.</text>
</comment>
<gene>
    <name evidence="5" type="ORF">H340_18204</name>
</gene>
<feature type="domain" description="Ketoreductase" evidence="4">
    <location>
        <begin position="28"/>
        <end position="209"/>
    </location>
</feature>
<protein>
    <submittedName>
        <fullName evidence="5">Short-chain dehydrogenase/reductase SDR</fullName>
    </submittedName>
</protein>
<dbReference type="InterPro" id="IPR002347">
    <property type="entry name" value="SDR_fam"/>
</dbReference>
<dbReference type="STRING" id="1223523.H340_18204"/>
<accession>M3BHL6</accession>